<sequence length="46" mass="5312">MPVHGEFERNDMVEHFAEYMSGHAVTKHGWVQSYGSRCVKPPIPLR</sequence>
<reference evidence="5 6" key="1">
    <citation type="submission" date="2018-06" db="EMBL/GenBank/DDBJ databases">
        <authorList>
            <consortium name="Pathogen Informatics"/>
            <person name="Doyle S."/>
        </authorList>
    </citation>
    <scope>NUCLEOTIDE SEQUENCE [LARGE SCALE GENOMIC DNA]</scope>
    <source>
        <strain evidence="5 6">NCTC13291</strain>
    </source>
</reference>
<dbReference type="InterPro" id="IPR002629">
    <property type="entry name" value="Met_Synth_C/arc"/>
</dbReference>
<dbReference type="EC" id="2.1.1.14" evidence="5"/>
<keyword evidence="5" id="KW-0489">Methyltransferase</keyword>
<keyword evidence="3" id="KW-0862">Zinc</keyword>
<dbReference type="EMBL" id="UGVN01000001">
    <property type="protein sequence ID" value="SUE42192.1"/>
    <property type="molecule type" value="Genomic_DNA"/>
</dbReference>
<organism evidence="5 6">
    <name type="scientific">Roseomonas mucosa</name>
    <dbReference type="NCBI Taxonomy" id="207340"/>
    <lineage>
        <taxon>Bacteria</taxon>
        <taxon>Pseudomonadati</taxon>
        <taxon>Pseudomonadota</taxon>
        <taxon>Alphaproteobacteria</taxon>
        <taxon>Acetobacterales</taxon>
        <taxon>Roseomonadaceae</taxon>
        <taxon>Roseomonas</taxon>
    </lineage>
</organism>
<protein>
    <submittedName>
        <fullName evidence="5">5-methyltetrahydropteroyltriglutamate--homocysteine methyltransferase</fullName>
        <ecNumber evidence="5">2.1.1.14</ecNumber>
    </submittedName>
</protein>
<evidence type="ECO:0000313" key="5">
    <source>
        <dbReference type="EMBL" id="SUE42192.1"/>
    </source>
</evidence>
<dbReference type="PANTHER" id="PTHR30519">
    <property type="entry name" value="5-METHYLTETRAHYDROPTEROYLTRIGLUTAMATE--HOMOCYSTEINE METHYLTRANSFERASE"/>
    <property type="match status" value="1"/>
</dbReference>
<comment type="cofactor">
    <cofactor evidence="1">
        <name>Zn(2+)</name>
        <dbReference type="ChEBI" id="CHEBI:29105"/>
    </cofactor>
</comment>
<feature type="domain" description="Cobalamin-independent methionine synthase MetE C-terminal/archaeal" evidence="4">
    <location>
        <begin position="3"/>
        <end position="43"/>
    </location>
</feature>
<dbReference type="GO" id="GO:0032259">
    <property type="term" value="P:methylation"/>
    <property type="evidence" value="ECO:0007669"/>
    <property type="project" value="UniProtKB-KW"/>
</dbReference>
<dbReference type="AlphaFoldDB" id="A0A379N717"/>
<dbReference type="Pfam" id="PF01717">
    <property type="entry name" value="Meth_synt_2"/>
    <property type="match status" value="1"/>
</dbReference>
<dbReference type="GO" id="GO:0009086">
    <property type="term" value="P:methionine biosynthetic process"/>
    <property type="evidence" value="ECO:0007669"/>
    <property type="project" value="InterPro"/>
</dbReference>
<dbReference type="InterPro" id="IPR038071">
    <property type="entry name" value="UROD/MetE-like_sf"/>
</dbReference>
<evidence type="ECO:0000256" key="1">
    <source>
        <dbReference type="ARBA" id="ARBA00001947"/>
    </source>
</evidence>
<dbReference type="GO" id="GO:0003871">
    <property type="term" value="F:5-methyltetrahydropteroyltriglutamate-homocysteine S-methyltransferase activity"/>
    <property type="evidence" value="ECO:0007669"/>
    <property type="project" value="UniProtKB-EC"/>
</dbReference>
<gene>
    <name evidence="5" type="primary">metE_2</name>
    <name evidence="5" type="ORF">NCTC13291_03810</name>
</gene>
<dbReference type="SUPFAM" id="SSF51726">
    <property type="entry name" value="UROD/MetE-like"/>
    <property type="match status" value="1"/>
</dbReference>
<accession>A0A379N717</accession>
<keyword evidence="5" id="KW-0808">Transferase</keyword>
<dbReference type="Gene3D" id="3.20.20.210">
    <property type="match status" value="1"/>
</dbReference>
<dbReference type="GO" id="GO:0008270">
    <property type="term" value="F:zinc ion binding"/>
    <property type="evidence" value="ECO:0007669"/>
    <property type="project" value="InterPro"/>
</dbReference>
<name>A0A379N717_9PROT</name>
<dbReference type="RefSeq" id="WP_019461523.1">
    <property type="nucleotide sequence ID" value="NZ_AP031462.1"/>
</dbReference>
<keyword evidence="2" id="KW-0479">Metal-binding</keyword>
<evidence type="ECO:0000259" key="4">
    <source>
        <dbReference type="Pfam" id="PF01717"/>
    </source>
</evidence>
<evidence type="ECO:0000256" key="3">
    <source>
        <dbReference type="ARBA" id="ARBA00022833"/>
    </source>
</evidence>
<evidence type="ECO:0000256" key="2">
    <source>
        <dbReference type="ARBA" id="ARBA00022723"/>
    </source>
</evidence>
<dbReference type="Proteomes" id="UP000254919">
    <property type="component" value="Unassembled WGS sequence"/>
</dbReference>
<proteinExistence type="predicted"/>
<evidence type="ECO:0000313" key="6">
    <source>
        <dbReference type="Proteomes" id="UP000254919"/>
    </source>
</evidence>